<dbReference type="EMBL" id="HE717023">
    <property type="protein sequence ID" value="CCG44061.1"/>
    <property type="molecule type" value="Genomic_DNA"/>
</dbReference>
<gene>
    <name evidence="1" type="ordered locus">HBHAL_1694</name>
</gene>
<protein>
    <submittedName>
        <fullName evidence="1">Uncharacterized protein</fullName>
    </submittedName>
</protein>
<reference evidence="1 2" key="1">
    <citation type="journal article" date="2013" name="Environ. Microbiol.">
        <title>Chloride and organic osmolytes: a hybrid strategy to cope with elevated salinities by the moderately halophilic, chloride-dependent bacterium Halobacillus halophilus.</title>
        <authorList>
            <person name="Saum S.H."/>
            <person name="Pfeiffer F."/>
            <person name="Palm P."/>
            <person name="Rampp M."/>
            <person name="Schuster S.C."/>
            <person name="Muller V."/>
            <person name="Oesterhelt D."/>
        </authorList>
    </citation>
    <scope>NUCLEOTIDE SEQUENCE [LARGE SCALE GENOMIC DNA]</scope>
    <source>
        <strain evidence="2">ATCC 35676 / DSM 2266 / JCM 20832 / KCTC 3685 / LMG 17431 / NBRC 102448 / NCIMB 2269</strain>
    </source>
</reference>
<proteinExistence type="predicted"/>
<sequence>MLKSRMILKITKNFFQKLGGYHFACDLQYRKTIQESREFSEKIHFSKTDTLFEKNHLTPQST</sequence>
<organism evidence="1 2">
    <name type="scientific">Halobacillus halophilus (strain ATCC 35676 / DSM 2266 / JCM 20832 / KCTC 3685 / LMG 17431 / NBRC 102448 / NCIMB 2269)</name>
    <name type="common">Sporosarcina halophila</name>
    <dbReference type="NCBI Taxonomy" id="866895"/>
    <lineage>
        <taxon>Bacteria</taxon>
        <taxon>Bacillati</taxon>
        <taxon>Bacillota</taxon>
        <taxon>Bacilli</taxon>
        <taxon>Bacillales</taxon>
        <taxon>Bacillaceae</taxon>
        <taxon>Halobacillus</taxon>
    </lineage>
</organism>
<evidence type="ECO:0000313" key="1">
    <source>
        <dbReference type="EMBL" id="CCG44061.1"/>
    </source>
</evidence>
<dbReference type="KEGG" id="hhd:HBHAL_1694"/>
<name>I0JIU3_HALH3</name>
<dbReference type="Proteomes" id="UP000007397">
    <property type="component" value="Chromosome"/>
</dbReference>
<dbReference type="STRING" id="866895.HBHAL_1694"/>
<evidence type="ECO:0000313" key="2">
    <source>
        <dbReference type="Proteomes" id="UP000007397"/>
    </source>
</evidence>
<dbReference type="AlphaFoldDB" id="I0JIU3"/>
<accession>I0JIU3</accession>
<dbReference type="PATRIC" id="fig|866895.3.peg.689"/>
<keyword evidence="2" id="KW-1185">Reference proteome</keyword>
<dbReference type="HOGENOM" id="CLU_2897939_0_0_9"/>
<dbReference type="RefSeq" id="WP_014641966.1">
    <property type="nucleotide sequence ID" value="NC_017668.1"/>
</dbReference>